<evidence type="ECO:0000313" key="2">
    <source>
        <dbReference type="EMBL" id="CAD78627.1"/>
    </source>
</evidence>
<reference evidence="2 3" key="1">
    <citation type="journal article" date="2003" name="Proc. Natl. Acad. Sci. U.S.A.">
        <title>Complete genome sequence of the marine planctomycete Pirellula sp. strain 1.</title>
        <authorList>
            <person name="Gloeckner F.O."/>
            <person name="Kube M."/>
            <person name="Bauer M."/>
            <person name="Teeling H."/>
            <person name="Lombardot T."/>
            <person name="Ludwig W."/>
            <person name="Gade D."/>
            <person name="Beck A."/>
            <person name="Borzym K."/>
            <person name="Heitmann K."/>
            <person name="Rabus R."/>
            <person name="Schlesner H."/>
            <person name="Amann R."/>
            <person name="Reinhardt R."/>
        </authorList>
    </citation>
    <scope>NUCLEOTIDE SEQUENCE [LARGE SCALE GENOMIC DNA]</scope>
    <source>
        <strain evidence="3">DSM 10527 / NCIMB 13988 / SH1</strain>
    </source>
</reference>
<feature type="region of interest" description="Disordered" evidence="1">
    <location>
        <begin position="48"/>
        <end position="105"/>
    </location>
</feature>
<feature type="compositionally biased region" description="Basic and acidic residues" evidence="1">
    <location>
        <begin position="90"/>
        <end position="105"/>
    </location>
</feature>
<dbReference type="InParanoid" id="Q7UFQ5"/>
<dbReference type="HOGENOM" id="CLU_2234448_0_0_0"/>
<evidence type="ECO:0000313" key="3">
    <source>
        <dbReference type="Proteomes" id="UP000001025"/>
    </source>
</evidence>
<keyword evidence="3" id="KW-1185">Reference proteome</keyword>
<evidence type="ECO:0000256" key="1">
    <source>
        <dbReference type="SAM" id="MobiDB-lite"/>
    </source>
</evidence>
<dbReference type="AlphaFoldDB" id="Q7UFQ5"/>
<organism evidence="2 3">
    <name type="scientific">Rhodopirellula baltica (strain DSM 10527 / NCIMB 13988 / SH1)</name>
    <dbReference type="NCBI Taxonomy" id="243090"/>
    <lineage>
        <taxon>Bacteria</taxon>
        <taxon>Pseudomonadati</taxon>
        <taxon>Planctomycetota</taxon>
        <taxon>Planctomycetia</taxon>
        <taxon>Pirellulales</taxon>
        <taxon>Pirellulaceae</taxon>
        <taxon>Rhodopirellula</taxon>
    </lineage>
</organism>
<proteinExistence type="predicted"/>
<dbReference type="EnsemblBacteria" id="CAD78627">
    <property type="protein sequence ID" value="CAD78627"/>
    <property type="gene ID" value="RB8410"/>
</dbReference>
<dbReference type="Proteomes" id="UP000001025">
    <property type="component" value="Chromosome"/>
</dbReference>
<feature type="compositionally biased region" description="Polar residues" evidence="1">
    <location>
        <begin position="1"/>
        <end position="11"/>
    </location>
</feature>
<dbReference type="KEGG" id="rba:RB8410"/>
<gene>
    <name evidence="2" type="ordered locus">RB8410</name>
</gene>
<protein>
    <submittedName>
        <fullName evidence="2">Uncharacterized protein</fullName>
    </submittedName>
</protein>
<sequence length="105" mass="11591">MTLCSLQSSRDAQSKIGDRRKSRTSPKIGTGERSIGALKTREQLNRLRFAGQPSYTEGSTRRPLPPSAGQLAGSSESQSLTCETMPRNRIANDDSPRMERLAIKR</sequence>
<feature type="compositionally biased region" description="Polar residues" evidence="1">
    <location>
        <begin position="72"/>
        <end position="82"/>
    </location>
</feature>
<feature type="region of interest" description="Disordered" evidence="1">
    <location>
        <begin position="1"/>
        <end position="35"/>
    </location>
</feature>
<name>Q7UFQ5_RHOBA</name>
<dbReference type="STRING" id="243090.RB8410"/>
<dbReference type="EMBL" id="BX294147">
    <property type="protein sequence ID" value="CAD78627.1"/>
    <property type="molecule type" value="Genomic_DNA"/>
</dbReference>
<accession>Q7UFQ5</accession>